<comment type="caution">
    <text evidence="3">The sequence shown here is derived from an EMBL/GenBank/DDBJ whole genome shotgun (WGS) entry which is preliminary data.</text>
</comment>
<accession>A0A840ZIN8</accession>
<evidence type="ECO:0000256" key="1">
    <source>
        <dbReference type="SAM" id="MobiDB-lite"/>
    </source>
</evidence>
<sequence>MLHPFKLMLAVAAVAGFSILSTPSQAQSSKSDAASAKSGSAAASKSPAAVDEFEENRRAHMQKSKENNAKKGAE</sequence>
<reference evidence="3 4" key="1">
    <citation type="submission" date="2020-08" db="EMBL/GenBank/DDBJ databases">
        <title>Genomic Encyclopedia of Type Strains, Phase IV (KMG-IV): sequencing the most valuable type-strain genomes for metagenomic binning, comparative biology and taxonomic classification.</title>
        <authorList>
            <person name="Goeker M."/>
        </authorList>
    </citation>
    <scope>NUCLEOTIDE SEQUENCE [LARGE SCALE GENOMIC DNA]</scope>
    <source>
        <strain evidence="3 4">DSM 2163</strain>
    </source>
</reference>
<dbReference type="AlphaFoldDB" id="A0A840ZIN8"/>
<dbReference type="RefSeq" id="WP_183567432.1">
    <property type="nucleotide sequence ID" value="NZ_JACHOP010000005.1"/>
</dbReference>
<keyword evidence="2" id="KW-0732">Signal</keyword>
<feature type="chain" id="PRO_5032373433" evidence="2">
    <location>
        <begin position="27"/>
        <end position="74"/>
    </location>
</feature>
<proteinExistence type="predicted"/>
<gene>
    <name evidence="3" type="ORF">HNR00_001569</name>
</gene>
<evidence type="ECO:0000313" key="3">
    <source>
        <dbReference type="EMBL" id="MBB5756861.1"/>
    </source>
</evidence>
<feature type="signal peptide" evidence="2">
    <location>
        <begin position="1"/>
        <end position="26"/>
    </location>
</feature>
<protein>
    <submittedName>
        <fullName evidence="3">Uncharacterized protein</fullName>
    </submittedName>
</protein>
<feature type="region of interest" description="Disordered" evidence="1">
    <location>
        <begin position="24"/>
        <end position="74"/>
    </location>
</feature>
<feature type="compositionally biased region" description="Low complexity" evidence="1">
    <location>
        <begin position="24"/>
        <end position="49"/>
    </location>
</feature>
<evidence type="ECO:0000256" key="2">
    <source>
        <dbReference type="SAM" id="SignalP"/>
    </source>
</evidence>
<organism evidence="3 4">
    <name type="scientific">Methylorubrum rhodinum</name>
    <dbReference type="NCBI Taxonomy" id="29428"/>
    <lineage>
        <taxon>Bacteria</taxon>
        <taxon>Pseudomonadati</taxon>
        <taxon>Pseudomonadota</taxon>
        <taxon>Alphaproteobacteria</taxon>
        <taxon>Hyphomicrobiales</taxon>
        <taxon>Methylobacteriaceae</taxon>
        <taxon>Methylorubrum</taxon>
    </lineage>
</organism>
<feature type="compositionally biased region" description="Basic and acidic residues" evidence="1">
    <location>
        <begin position="55"/>
        <end position="74"/>
    </location>
</feature>
<name>A0A840ZIN8_9HYPH</name>
<evidence type="ECO:0000313" key="4">
    <source>
        <dbReference type="Proteomes" id="UP000583454"/>
    </source>
</evidence>
<dbReference type="EMBL" id="JACHOP010000005">
    <property type="protein sequence ID" value="MBB5756861.1"/>
    <property type="molecule type" value="Genomic_DNA"/>
</dbReference>
<keyword evidence="4" id="KW-1185">Reference proteome</keyword>
<dbReference type="Proteomes" id="UP000583454">
    <property type="component" value="Unassembled WGS sequence"/>
</dbReference>